<dbReference type="EMBL" id="KZ559555">
    <property type="protein sequence ID" value="PLN79767.1"/>
    <property type="molecule type" value="Genomic_DNA"/>
</dbReference>
<dbReference type="Proteomes" id="UP000235023">
    <property type="component" value="Unassembled WGS sequence"/>
</dbReference>
<keyword evidence="2" id="KW-1185">Reference proteome</keyword>
<gene>
    <name evidence="1" type="ORF">BDW42DRAFT_172080</name>
</gene>
<organism evidence="1 2">
    <name type="scientific">Aspergillus taichungensis</name>
    <dbReference type="NCBI Taxonomy" id="482145"/>
    <lineage>
        <taxon>Eukaryota</taxon>
        <taxon>Fungi</taxon>
        <taxon>Dikarya</taxon>
        <taxon>Ascomycota</taxon>
        <taxon>Pezizomycotina</taxon>
        <taxon>Eurotiomycetes</taxon>
        <taxon>Eurotiomycetidae</taxon>
        <taxon>Eurotiales</taxon>
        <taxon>Aspergillaceae</taxon>
        <taxon>Aspergillus</taxon>
        <taxon>Aspergillus subgen. Circumdati</taxon>
    </lineage>
</organism>
<evidence type="ECO:0000313" key="1">
    <source>
        <dbReference type="EMBL" id="PLN79767.1"/>
    </source>
</evidence>
<reference evidence="2" key="1">
    <citation type="submission" date="2017-12" db="EMBL/GenBank/DDBJ databases">
        <authorList>
            <consortium name="DOE Joint Genome Institute"/>
            <person name="Mondo S.J."/>
            <person name="Kjaerbolling I."/>
            <person name="Vesth T.C."/>
            <person name="Frisvad J.C."/>
            <person name="Nybo J.L."/>
            <person name="Theobald S."/>
            <person name="Kuo A."/>
            <person name="Bowyer P."/>
            <person name="Matsuda Y."/>
            <person name="Lyhne E.K."/>
            <person name="Kogle M.E."/>
            <person name="Clum A."/>
            <person name="Lipzen A."/>
            <person name="Salamov A."/>
            <person name="Ngan C.Y."/>
            <person name="Daum C."/>
            <person name="Chiniquy J."/>
            <person name="Barry K."/>
            <person name="LaButti K."/>
            <person name="Haridas S."/>
            <person name="Simmons B.A."/>
            <person name="Magnuson J.K."/>
            <person name="Mortensen U.H."/>
            <person name="Larsen T.O."/>
            <person name="Grigoriev I.V."/>
            <person name="Baker S.E."/>
            <person name="Andersen M.R."/>
            <person name="Nordberg H.P."/>
            <person name="Cantor M.N."/>
            <person name="Hua S.X."/>
        </authorList>
    </citation>
    <scope>NUCLEOTIDE SEQUENCE [LARGE SCALE GENOMIC DNA]</scope>
    <source>
        <strain evidence="2">IBT 19404</strain>
    </source>
</reference>
<evidence type="ECO:0000313" key="2">
    <source>
        <dbReference type="Proteomes" id="UP000235023"/>
    </source>
</evidence>
<protein>
    <submittedName>
        <fullName evidence="1">Uncharacterized protein</fullName>
    </submittedName>
</protein>
<dbReference type="AlphaFoldDB" id="A0A2J5HR64"/>
<sequence>MEYFKMLYTSYKDSVSGVLKGCMVITIMLNHAWQDILRLSQFKPRFIISDKAGQCLEGDQCIILIFLTV</sequence>
<proteinExistence type="predicted"/>
<accession>A0A2J5HR64</accession>
<name>A0A2J5HR64_9EURO</name>
<dbReference type="OrthoDB" id="4510440at2759"/>